<keyword evidence="10" id="KW-1185">Reference proteome</keyword>
<dbReference type="InterPro" id="IPR017899">
    <property type="entry name" value="VPS28_C"/>
</dbReference>
<dbReference type="InterPro" id="IPR038358">
    <property type="entry name" value="VPS28_N_sf"/>
</dbReference>
<dbReference type="SUPFAM" id="SSF140427">
    <property type="entry name" value="VPS28 C-terminal domain-like"/>
    <property type="match status" value="1"/>
</dbReference>
<dbReference type="InterPro" id="IPR037202">
    <property type="entry name" value="ESCRT_assembly_dom"/>
</dbReference>
<keyword evidence="3 5" id="KW-0967">Endosome</keyword>
<evidence type="ECO:0000313" key="9">
    <source>
        <dbReference type="EMBL" id="CCC69209.1"/>
    </source>
</evidence>
<keyword evidence="4 5" id="KW-0653">Protein transport</keyword>
<dbReference type="HOGENOM" id="CLU_076417_0_0_1"/>
<proteinExistence type="inferred from homology"/>
<feature type="domain" description="VPS28 C-terminal" evidence="7">
    <location>
        <begin position="143"/>
        <end position="237"/>
    </location>
</feature>
<dbReference type="InterPro" id="IPR017898">
    <property type="entry name" value="VPS28_N"/>
</dbReference>
<dbReference type="PROSITE" id="PS51313">
    <property type="entry name" value="VPS28_N"/>
    <property type="match status" value="1"/>
</dbReference>
<dbReference type="PANTHER" id="PTHR12937">
    <property type="entry name" value="VACUOLAR PROTEIN SORTING 28, ISOFORM 2 VPS28"/>
    <property type="match status" value="1"/>
</dbReference>
<dbReference type="Proteomes" id="UP000001640">
    <property type="component" value="Chromosome 3"/>
</dbReference>
<dbReference type="FunCoup" id="G0VCJ9">
    <property type="interactions" value="640"/>
</dbReference>
<dbReference type="AlphaFoldDB" id="G0VCJ9"/>
<dbReference type="Pfam" id="PF03997">
    <property type="entry name" value="VPS28"/>
    <property type="match status" value="1"/>
</dbReference>
<dbReference type="GO" id="GO:1904669">
    <property type="term" value="P:ATP export"/>
    <property type="evidence" value="ECO:0007669"/>
    <property type="project" value="EnsemblFungi"/>
</dbReference>
<evidence type="ECO:0000313" key="10">
    <source>
        <dbReference type="Proteomes" id="UP000001640"/>
    </source>
</evidence>
<dbReference type="STRING" id="1064592.G0VCJ9"/>
<dbReference type="OMA" id="CDEFPTV"/>
<dbReference type="EMBL" id="HE576754">
    <property type="protein sequence ID" value="CCC69209.1"/>
    <property type="molecule type" value="Genomic_DNA"/>
</dbReference>
<evidence type="ECO:0000256" key="4">
    <source>
        <dbReference type="ARBA" id="ARBA00022927"/>
    </source>
</evidence>
<dbReference type="SUPFAM" id="SSF140111">
    <property type="entry name" value="Endosomal sorting complex assembly domain"/>
    <property type="match status" value="1"/>
</dbReference>
<dbReference type="InParanoid" id="G0VCJ9"/>
<gene>
    <name evidence="9" type="primary">NCAS0C02190</name>
    <name evidence="9" type="ordered locus">NCAS_0C02190</name>
</gene>
<dbReference type="GO" id="GO:0000813">
    <property type="term" value="C:ESCRT I complex"/>
    <property type="evidence" value="ECO:0007669"/>
    <property type="project" value="UniProtKB-UniRule"/>
</dbReference>
<dbReference type="PROSITE" id="PS51310">
    <property type="entry name" value="VPS28_C"/>
    <property type="match status" value="1"/>
</dbReference>
<protein>
    <recommendedName>
        <fullName evidence="5">Vacuolar protein sorting-associated protein 28</fullName>
    </recommendedName>
    <alternativeName>
        <fullName evidence="5">ESCRT-I complex subunit VPS28</fullName>
    </alternativeName>
</protein>
<dbReference type="PANTHER" id="PTHR12937:SF0">
    <property type="entry name" value="VACUOLAR PROTEIN SORTING-ASSOCIATED PROTEIN 28 HOMOLOG"/>
    <property type="match status" value="1"/>
</dbReference>
<evidence type="ECO:0000259" key="8">
    <source>
        <dbReference type="PROSITE" id="PS51313"/>
    </source>
</evidence>
<dbReference type="OrthoDB" id="2671at2759"/>
<dbReference type="InterPro" id="IPR007143">
    <property type="entry name" value="Vps28"/>
</dbReference>
<comment type="function">
    <text evidence="5">Component of the ESCRT-I complex (endosomal sorting complex required for transport I), a regulator of vesicular trafficking process.</text>
</comment>
<dbReference type="FunFam" id="1.20.1440.200:FF:000003">
    <property type="entry name" value="Vacuolar protein sorting-associated protein 28"/>
    <property type="match status" value="1"/>
</dbReference>
<dbReference type="GO" id="GO:0006612">
    <property type="term" value="P:protein targeting to membrane"/>
    <property type="evidence" value="ECO:0007669"/>
    <property type="project" value="EnsemblFungi"/>
</dbReference>
<dbReference type="GeneID" id="96902792"/>
<evidence type="ECO:0000259" key="7">
    <source>
        <dbReference type="PROSITE" id="PS51310"/>
    </source>
</evidence>
<dbReference type="RefSeq" id="XP_003675575.1">
    <property type="nucleotide sequence ID" value="XM_003675527.1"/>
</dbReference>
<reference evidence="9 10" key="1">
    <citation type="journal article" date="2011" name="Proc. Natl. Acad. Sci. U.S.A.">
        <title>Evolutionary erosion of yeast sex chromosomes by mating-type switching accidents.</title>
        <authorList>
            <person name="Gordon J.L."/>
            <person name="Armisen D."/>
            <person name="Proux-Wera E."/>
            <person name="Oheigeartaigh S.S."/>
            <person name="Byrne K.P."/>
            <person name="Wolfe K.H."/>
        </authorList>
    </citation>
    <scope>NUCLEOTIDE SEQUENCE [LARGE SCALE GENOMIC DNA]</scope>
    <source>
        <strain evidence="10">ATCC 76901 / BCRC 22586 / CBS 4309 / NBRC 1992 / NRRL Y-12630</strain>
    </source>
</reference>
<dbReference type="GO" id="GO:0031902">
    <property type="term" value="C:late endosome membrane"/>
    <property type="evidence" value="ECO:0007669"/>
    <property type="project" value="UniProtKB-SubCell"/>
</dbReference>
<evidence type="ECO:0000256" key="5">
    <source>
        <dbReference type="PIRNR" id="PIRNR017535"/>
    </source>
</evidence>
<dbReference type="GO" id="GO:0043328">
    <property type="term" value="P:protein transport to vacuole involved in ubiquitin-dependent protein catabolic process via the multivesicular body sorting pathway"/>
    <property type="evidence" value="ECO:0007669"/>
    <property type="project" value="EnsemblFungi"/>
</dbReference>
<evidence type="ECO:0000256" key="6">
    <source>
        <dbReference type="PROSITE-ProRule" id="PRU00642"/>
    </source>
</evidence>
<comment type="subcellular location">
    <subcellularLocation>
        <location evidence="1">Late endosome membrane</location>
        <topology evidence="1">Peripheral membrane protein</topology>
    </subcellularLocation>
</comment>
<dbReference type="InterPro" id="IPR037206">
    <property type="entry name" value="VPS28_C_sf"/>
</dbReference>
<dbReference type="GO" id="GO:0044877">
    <property type="term" value="F:protein-containing complex binding"/>
    <property type="evidence" value="ECO:0007669"/>
    <property type="project" value="EnsemblFungi"/>
</dbReference>
<evidence type="ECO:0000256" key="1">
    <source>
        <dbReference type="ARBA" id="ARBA00004633"/>
    </source>
</evidence>
<dbReference type="Gene3D" id="1.20.1440.200">
    <property type="match status" value="1"/>
</dbReference>
<dbReference type="FunFam" id="1.20.120.1130:FF:000001">
    <property type="entry name" value="Vacuolar protein sorting-associated protein 28 homolog"/>
    <property type="match status" value="1"/>
</dbReference>
<dbReference type="KEGG" id="ncs:NCAS_0C02190"/>
<dbReference type="Gene3D" id="1.20.120.1130">
    <property type="match status" value="1"/>
</dbReference>
<name>G0VCJ9_NAUCA</name>
<feature type="domain" description="VPS28 N-terminal" evidence="8">
    <location>
        <begin position="16"/>
        <end position="128"/>
    </location>
</feature>
<dbReference type="GO" id="GO:0006623">
    <property type="term" value="P:protein targeting to vacuole"/>
    <property type="evidence" value="ECO:0007669"/>
    <property type="project" value="EnsemblFungi"/>
</dbReference>
<comment type="similarity">
    <text evidence="5 6">Belongs to the VPS28 family.</text>
</comment>
<accession>G0VCJ9</accession>
<sequence>MSARAPINHFGTTNSTRPFPPQLYQELPLFPPETTTSKDKETIDSLSEIYSIIIALDHVEKAYLRDSITDSQYTATVNKLLAQYNTYLNNENVRAQFHDLKHFRERFNIVASNAITRLERGIPVTVEHAIDNEQGQNQGENKFNGKNVAEATGNFITVMDALKLNYKAKDQLHPLLAELLLSVNRVTNVNFEHRAKLVEWIVKINKMQVDQLLTDNEVRELLFDLDLAYKSFYALLG</sequence>
<evidence type="ECO:0000256" key="2">
    <source>
        <dbReference type="ARBA" id="ARBA00022448"/>
    </source>
</evidence>
<evidence type="ECO:0000256" key="3">
    <source>
        <dbReference type="ARBA" id="ARBA00022753"/>
    </source>
</evidence>
<dbReference type="PIRSF" id="PIRSF017535">
    <property type="entry name" value="VPS28"/>
    <property type="match status" value="1"/>
</dbReference>
<organism evidence="9 10">
    <name type="scientific">Naumovozyma castellii</name>
    <name type="common">Yeast</name>
    <name type="synonym">Saccharomyces castellii</name>
    <dbReference type="NCBI Taxonomy" id="27288"/>
    <lineage>
        <taxon>Eukaryota</taxon>
        <taxon>Fungi</taxon>
        <taxon>Dikarya</taxon>
        <taxon>Ascomycota</taxon>
        <taxon>Saccharomycotina</taxon>
        <taxon>Saccharomycetes</taxon>
        <taxon>Saccharomycetales</taxon>
        <taxon>Saccharomycetaceae</taxon>
        <taxon>Naumovozyma</taxon>
    </lineage>
</organism>
<reference key="2">
    <citation type="submission" date="2011-08" db="EMBL/GenBank/DDBJ databases">
        <title>Genome sequence of Naumovozyma castellii.</title>
        <authorList>
            <person name="Gordon J.L."/>
            <person name="Armisen D."/>
            <person name="Proux-Wera E."/>
            <person name="OhEigeartaigh S.S."/>
            <person name="Byrne K.P."/>
            <person name="Wolfe K.H."/>
        </authorList>
    </citation>
    <scope>NUCLEOTIDE SEQUENCE</scope>
    <source>
        <strain>Type strain:CBS 4309</strain>
    </source>
</reference>
<dbReference type="eggNOG" id="KOG3284">
    <property type="taxonomic scope" value="Eukaryota"/>
</dbReference>
<keyword evidence="2 5" id="KW-0813">Transport</keyword>